<dbReference type="EMBL" id="SSSM01000004">
    <property type="protein sequence ID" value="THG30968.1"/>
    <property type="molecule type" value="Genomic_DNA"/>
</dbReference>
<organism evidence="4 5">
    <name type="scientific">Naasia lichenicola</name>
    <dbReference type="NCBI Taxonomy" id="2565933"/>
    <lineage>
        <taxon>Bacteria</taxon>
        <taxon>Bacillati</taxon>
        <taxon>Actinomycetota</taxon>
        <taxon>Actinomycetes</taxon>
        <taxon>Micrococcales</taxon>
        <taxon>Microbacteriaceae</taxon>
        <taxon>Naasia</taxon>
    </lineage>
</organism>
<keyword evidence="2" id="KW-0012">Acyltransferase</keyword>
<dbReference type="AlphaFoldDB" id="A0A4S4FLA3"/>
<evidence type="ECO:0000256" key="2">
    <source>
        <dbReference type="ARBA" id="ARBA00023315"/>
    </source>
</evidence>
<dbReference type="Proteomes" id="UP000309133">
    <property type="component" value="Unassembled WGS sequence"/>
</dbReference>
<evidence type="ECO:0000256" key="1">
    <source>
        <dbReference type="ARBA" id="ARBA00022679"/>
    </source>
</evidence>
<sequence length="183" mass="19590">MTLQVREAGASDAPLLADVAAATFPLACPPGTAPESIAAFIADHLSVSRFDAYLADDERMLLLVEEVIRPGESLALGYAMLVFTDPTDAEVAAAVANRPTVELSKFYVLPDRHGGGVAAPLMAAVLAAATRGPAESVWLGVNQQNGRARRFYEKSGFRVVGTKHFMVGPERHDDFVLERLVEP</sequence>
<dbReference type="Gene3D" id="3.40.630.30">
    <property type="match status" value="1"/>
</dbReference>
<dbReference type="InterPro" id="IPR050832">
    <property type="entry name" value="Bact_Acetyltransf"/>
</dbReference>
<dbReference type="GO" id="GO:0016747">
    <property type="term" value="F:acyltransferase activity, transferring groups other than amino-acyl groups"/>
    <property type="evidence" value="ECO:0007669"/>
    <property type="project" value="InterPro"/>
</dbReference>
<reference evidence="4 5" key="1">
    <citation type="submission" date="2019-04" db="EMBL/GenBank/DDBJ databases">
        <authorList>
            <person name="Jiang L."/>
        </authorList>
    </citation>
    <scope>NUCLEOTIDE SEQUENCE [LARGE SCALE GENOMIC DNA]</scope>
    <source>
        <strain evidence="4 5">YIM 131853</strain>
    </source>
</reference>
<dbReference type="RefSeq" id="WP_136427377.1">
    <property type="nucleotide sequence ID" value="NZ_SSSM01000004.1"/>
</dbReference>
<dbReference type="PROSITE" id="PS51186">
    <property type="entry name" value="GNAT"/>
    <property type="match status" value="1"/>
</dbReference>
<dbReference type="InterPro" id="IPR000182">
    <property type="entry name" value="GNAT_dom"/>
</dbReference>
<dbReference type="PANTHER" id="PTHR43877">
    <property type="entry name" value="AMINOALKYLPHOSPHONATE N-ACETYLTRANSFERASE-RELATED-RELATED"/>
    <property type="match status" value="1"/>
</dbReference>
<evidence type="ECO:0000313" key="5">
    <source>
        <dbReference type="Proteomes" id="UP000309133"/>
    </source>
</evidence>
<comment type="caution">
    <text evidence="4">The sequence shown here is derived from an EMBL/GenBank/DDBJ whole genome shotgun (WGS) entry which is preliminary data.</text>
</comment>
<keyword evidence="5" id="KW-1185">Reference proteome</keyword>
<evidence type="ECO:0000259" key="3">
    <source>
        <dbReference type="PROSITE" id="PS51186"/>
    </source>
</evidence>
<protein>
    <submittedName>
        <fullName evidence="4">GNAT family N-acetyltransferase</fullName>
    </submittedName>
</protein>
<keyword evidence="1 4" id="KW-0808">Transferase</keyword>
<dbReference type="SUPFAM" id="SSF55729">
    <property type="entry name" value="Acyl-CoA N-acyltransferases (Nat)"/>
    <property type="match status" value="1"/>
</dbReference>
<gene>
    <name evidence="4" type="ORF">E6C64_10185</name>
</gene>
<name>A0A4S4FLA3_9MICO</name>
<feature type="domain" description="N-acetyltransferase" evidence="3">
    <location>
        <begin position="3"/>
        <end position="182"/>
    </location>
</feature>
<dbReference type="Pfam" id="PF00583">
    <property type="entry name" value="Acetyltransf_1"/>
    <property type="match status" value="1"/>
</dbReference>
<dbReference type="OrthoDB" id="143110at2"/>
<proteinExistence type="predicted"/>
<dbReference type="InterPro" id="IPR016181">
    <property type="entry name" value="Acyl_CoA_acyltransferase"/>
</dbReference>
<dbReference type="CDD" id="cd04301">
    <property type="entry name" value="NAT_SF"/>
    <property type="match status" value="1"/>
</dbReference>
<accession>A0A4S4FLA3</accession>
<evidence type="ECO:0000313" key="4">
    <source>
        <dbReference type="EMBL" id="THG30968.1"/>
    </source>
</evidence>